<reference evidence="3" key="1">
    <citation type="journal article" date="2019" name="Int. J. Syst. Evol. Microbiol.">
        <title>The Global Catalogue of Microorganisms (GCM) 10K type strain sequencing project: providing services to taxonomists for standard genome sequencing and annotation.</title>
        <authorList>
            <consortium name="The Broad Institute Genomics Platform"/>
            <consortium name="The Broad Institute Genome Sequencing Center for Infectious Disease"/>
            <person name="Wu L."/>
            <person name="Ma J."/>
        </authorList>
    </citation>
    <scope>NUCLEOTIDE SEQUENCE [LARGE SCALE GENOMIC DNA]</scope>
    <source>
        <strain evidence="3">CGMCC 4.7680</strain>
    </source>
</reference>
<feature type="region of interest" description="Disordered" evidence="1">
    <location>
        <begin position="46"/>
        <end position="86"/>
    </location>
</feature>
<evidence type="ECO:0000313" key="2">
    <source>
        <dbReference type="EMBL" id="GHG10814.1"/>
    </source>
</evidence>
<keyword evidence="3" id="KW-1185">Reference proteome</keyword>
<dbReference type="Proteomes" id="UP000649955">
    <property type="component" value="Unassembled WGS sequence"/>
</dbReference>
<dbReference type="EMBL" id="BNAW01000010">
    <property type="protein sequence ID" value="GHG10814.1"/>
    <property type="molecule type" value="Genomic_DNA"/>
</dbReference>
<sequence>MDVRVDQPRQQHDVVTEVEDAVAGQRGTAGFDRDDPAAVDADGHRDFTLGRHGPGGAHHKIHPKPFVGRKNTADFTDRKDGFAQRQ</sequence>
<gene>
    <name evidence="2" type="ORF">GCM10017567_29980</name>
</gene>
<feature type="compositionally biased region" description="Basic and acidic residues" evidence="1">
    <location>
        <begin position="71"/>
        <end position="86"/>
    </location>
</feature>
<proteinExistence type="predicted"/>
<name>A0ABQ3KAV0_9PSEU</name>
<evidence type="ECO:0000256" key="1">
    <source>
        <dbReference type="SAM" id="MobiDB-lite"/>
    </source>
</evidence>
<protein>
    <submittedName>
        <fullName evidence="2">Uncharacterized protein</fullName>
    </submittedName>
</protein>
<accession>A0ABQ3KAV0</accession>
<comment type="caution">
    <text evidence="2">The sequence shown here is derived from an EMBL/GenBank/DDBJ whole genome shotgun (WGS) entry which is preliminary data.</text>
</comment>
<organism evidence="2 3">
    <name type="scientific">Amycolatopsis bullii</name>
    <dbReference type="NCBI Taxonomy" id="941987"/>
    <lineage>
        <taxon>Bacteria</taxon>
        <taxon>Bacillati</taxon>
        <taxon>Actinomycetota</taxon>
        <taxon>Actinomycetes</taxon>
        <taxon>Pseudonocardiales</taxon>
        <taxon>Pseudonocardiaceae</taxon>
        <taxon>Amycolatopsis</taxon>
    </lineage>
</organism>
<evidence type="ECO:0000313" key="3">
    <source>
        <dbReference type="Proteomes" id="UP000649955"/>
    </source>
</evidence>